<dbReference type="EMBL" id="FOVN01000002">
    <property type="protein sequence ID" value="SFN65529.1"/>
    <property type="molecule type" value="Genomic_DNA"/>
</dbReference>
<feature type="transmembrane region" description="Helical" evidence="1">
    <location>
        <begin position="6"/>
        <end position="24"/>
    </location>
</feature>
<dbReference type="Proteomes" id="UP000198705">
    <property type="component" value="Unassembled WGS sequence"/>
</dbReference>
<dbReference type="STRING" id="649333.SAMN04487989_102262"/>
<evidence type="ECO:0000313" key="2">
    <source>
        <dbReference type="EMBL" id="SFN65529.1"/>
    </source>
</evidence>
<reference evidence="3" key="1">
    <citation type="submission" date="2016-10" db="EMBL/GenBank/DDBJ databases">
        <authorList>
            <person name="Varghese N."/>
            <person name="Submissions S."/>
        </authorList>
    </citation>
    <scope>NUCLEOTIDE SEQUENCE [LARGE SCALE GENOMIC DNA]</scope>
    <source>
        <strain evidence="3">DSM 23925</strain>
    </source>
</reference>
<evidence type="ECO:0000256" key="1">
    <source>
        <dbReference type="SAM" id="Phobius"/>
    </source>
</evidence>
<organism evidence="2 3">
    <name type="scientific">Bizionia echini</name>
    <dbReference type="NCBI Taxonomy" id="649333"/>
    <lineage>
        <taxon>Bacteria</taxon>
        <taxon>Pseudomonadati</taxon>
        <taxon>Bacteroidota</taxon>
        <taxon>Flavobacteriia</taxon>
        <taxon>Flavobacteriales</taxon>
        <taxon>Flavobacteriaceae</taxon>
        <taxon>Bizionia</taxon>
    </lineage>
</organism>
<evidence type="ECO:0000313" key="3">
    <source>
        <dbReference type="Proteomes" id="UP000198705"/>
    </source>
</evidence>
<protein>
    <submittedName>
        <fullName evidence="2">Uncharacterized protein</fullName>
    </submittedName>
</protein>
<keyword evidence="3" id="KW-1185">Reference proteome</keyword>
<accession>A0A1I5ATK6</accession>
<sequence>MLLTITILLSFLVAVNFLLLIFSCNKTPKRASQKIENRPTFVVTKNMVVTSESNQLAPTGS</sequence>
<dbReference type="OrthoDB" id="1135106at2"/>
<keyword evidence="1" id="KW-0812">Transmembrane</keyword>
<keyword evidence="1" id="KW-1133">Transmembrane helix</keyword>
<keyword evidence="1" id="KW-0472">Membrane</keyword>
<proteinExistence type="predicted"/>
<gene>
    <name evidence="2" type="ORF">SAMN04487989_102262</name>
</gene>
<dbReference type="AlphaFoldDB" id="A0A1I5ATK6"/>
<dbReference type="RefSeq" id="WP_092207056.1">
    <property type="nucleotide sequence ID" value="NZ_FOVN01000002.1"/>
</dbReference>
<name>A0A1I5ATK6_9FLAO</name>